<dbReference type="RefSeq" id="WP_034382216.1">
    <property type="nucleotide sequence ID" value="NZ_AWTN01000114.1"/>
</dbReference>
<dbReference type="EMBL" id="AWTN01000114">
    <property type="protein sequence ID" value="KGG86207.1"/>
    <property type="molecule type" value="Genomic_DNA"/>
</dbReference>
<protein>
    <submittedName>
        <fullName evidence="1">Uncharacterized protein</fullName>
    </submittedName>
</protein>
<evidence type="ECO:0000313" key="1">
    <source>
        <dbReference type="EMBL" id="KGG86207.1"/>
    </source>
</evidence>
<dbReference type="Proteomes" id="UP000029567">
    <property type="component" value="Unassembled WGS sequence"/>
</dbReference>
<proteinExistence type="predicted"/>
<evidence type="ECO:0000313" key="2">
    <source>
        <dbReference type="Proteomes" id="UP000029567"/>
    </source>
</evidence>
<organism evidence="1 2">
    <name type="scientific">Comamonas thiooxydans</name>
    <dbReference type="NCBI Taxonomy" id="363952"/>
    <lineage>
        <taxon>Bacteria</taxon>
        <taxon>Pseudomonadati</taxon>
        <taxon>Pseudomonadota</taxon>
        <taxon>Betaproteobacteria</taxon>
        <taxon>Burkholderiales</taxon>
        <taxon>Comamonadaceae</taxon>
        <taxon>Comamonas</taxon>
    </lineage>
</organism>
<dbReference type="AlphaFoldDB" id="A0A0E3B9Y7"/>
<reference evidence="1 2" key="1">
    <citation type="submission" date="2013-09" db="EMBL/GenBank/DDBJ databases">
        <title>High correlation between genotypes and phenotypes of environmental bacteria Comamonas testosteroni strains.</title>
        <authorList>
            <person name="Liu L."/>
            <person name="Zhu W."/>
            <person name="Xia X."/>
            <person name="Xu B."/>
            <person name="Luo M."/>
            <person name="Wang G."/>
        </authorList>
    </citation>
    <scope>NUCLEOTIDE SEQUENCE [LARGE SCALE GENOMIC DNA]</scope>
    <source>
        <strain evidence="1 2">JL14</strain>
    </source>
</reference>
<gene>
    <name evidence="1" type="ORF">P245_21040</name>
</gene>
<accession>A0A0E3B9Y7</accession>
<sequence length="181" mass="20096">MSQHSFVTTDQSNESVTVTVGFDRMTSAFFYNVRIDGEVVRSSIEDPETEFNSEGLLRTLATQEIVVPMELMNQLTYEAVLGGSNHLQEWPSYTKSACDHAMLALGMVQNMQCMLPPDNVSQWVLIGKEDDQYAALQTPTVIAFVPARYLTEGQIKAANEMSNEALMQVFQDAAFIAKAKA</sequence>
<comment type="caution">
    <text evidence="1">The sequence shown here is derived from an EMBL/GenBank/DDBJ whole genome shotgun (WGS) entry which is preliminary data.</text>
</comment>
<name>A0A0E3B9Y7_9BURK</name>